<dbReference type="Pfam" id="PF00107">
    <property type="entry name" value="ADH_zinc_N"/>
    <property type="match status" value="1"/>
</dbReference>
<accession>A0A3A5M565</accession>
<dbReference type="InterPro" id="IPR013149">
    <property type="entry name" value="ADH-like_C"/>
</dbReference>
<evidence type="ECO:0000256" key="2">
    <source>
        <dbReference type="ARBA" id="ARBA00008072"/>
    </source>
</evidence>
<dbReference type="SUPFAM" id="SSF51735">
    <property type="entry name" value="NAD(P)-binding Rossmann-fold domains"/>
    <property type="match status" value="1"/>
</dbReference>
<evidence type="ECO:0000256" key="3">
    <source>
        <dbReference type="ARBA" id="ARBA00022723"/>
    </source>
</evidence>
<keyword evidence="3" id="KW-0479">Metal-binding</keyword>
<keyword evidence="5" id="KW-0560">Oxidoreductase</keyword>
<dbReference type="RefSeq" id="WP_120148394.1">
    <property type="nucleotide sequence ID" value="NZ_QZVT01000003.1"/>
</dbReference>
<gene>
    <name evidence="7" type="ORF">D6T63_07660</name>
</gene>
<dbReference type="Proteomes" id="UP000272560">
    <property type="component" value="Unassembled WGS sequence"/>
</dbReference>
<keyword evidence="8" id="KW-1185">Reference proteome</keyword>
<dbReference type="GO" id="GO:0016491">
    <property type="term" value="F:oxidoreductase activity"/>
    <property type="evidence" value="ECO:0007669"/>
    <property type="project" value="UniProtKB-KW"/>
</dbReference>
<evidence type="ECO:0000256" key="5">
    <source>
        <dbReference type="ARBA" id="ARBA00023002"/>
    </source>
</evidence>
<evidence type="ECO:0000313" key="8">
    <source>
        <dbReference type="Proteomes" id="UP000272560"/>
    </source>
</evidence>
<proteinExistence type="inferred from homology"/>
<evidence type="ECO:0000313" key="7">
    <source>
        <dbReference type="EMBL" id="RJT81048.1"/>
    </source>
</evidence>
<evidence type="ECO:0000259" key="6">
    <source>
        <dbReference type="Pfam" id="PF00107"/>
    </source>
</evidence>
<dbReference type="OrthoDB" id="9781588at2"/>
<dbReference type="EMBL" id="QZVT01000003">
    <property type="protein sequence ID" value="RJT81048.1"/>
    <property type="molecule type" value="Genomic_DNA"/>
</dbReference>
<feature type="domain" description="Alcohol dehydrogenase-like C-terminal" evidence="6">
    <location>
        <begin position="178"/>
        <end position="279"/>
    </location>
</feature>
<comment type="cofactor">
    <cofactor evidence="1">
        <name>Zn(2+)</name>
        <dbReference type="ChEBI" id="CHEBI:29105"/>
    </cofactor>
</comment>
<protein>
    <submittedName>
        <fullName evidence="7">Zinc-binding alcohol dehydrogenase</fullName>
    </submittedName>
</protein>
<keyword evidence="4" id="KW-0862">Zinc</keyword>
<dbReference type="CDD" id="cd08255">
    <property type="entry name" value="2-desacetyl-2-hydroxyethyl_bacteriochlorophyllide_like"/>
    <property type="match status" value="1"/>
</dbReference>
<reference evidence="7 8" key="1">
    <citation type="submission" date="2018-09" db="EMBL/GenBank/DDBJ databases">
        <title>Novel species of Arthrobacter.</title>
        <authorList>
            <person name="Liu Q."/>
            <person name="Xin Y.-H."/>
        </authorList>
    </citation>
    <scope>NUCLEOTIDE SEQUENCE [LARGE SCALE GENOMIC DNA]</scope>
    <source>
        <strain evidence="7 8">Hz2</strain>
    </source>
</reference>
<evidence type="ECO:0000256" key="4">
    <source>
        <dbReference type="ARBA" id="ARBA00022833"/>
    </source>
</evidence>
<sequence>MRRRRNIIIPTAGALEIVEEQLPDVPEGGLLLETLVTGLSAGTELAFVKGDHPGLRSNLDPDLGLFVPHSASTAYPIRRLGYMEVARVAQSRTAAFSEGDVLACAYGHATMHIADPLNEHLVLLSQDLDPLLGVFVAHLGPICANGLLHAAAEATGGMVRSLADGVDGRQVLVTGAGPIGLLTALFARSLGAREVAVADSDPQRRRLAEELGFLALDLEADPGRLLKTRWRHGPADRGADVVFQCRGRPEALHAALRAARPQGSIIDLAFYTSGADAVRLGEEFHHNGLSLRCAQIGRVPRGLAGQWDRARLSAETIKLLRSHGDVIRKHLVTDVVPYDDAPRLMREVSQRQRHVLTAVFAVAPAYL</sequence>
<dbReference type="GO" id="GO:0046872">
    <property type="term" value="F:metal ion binding"/>
    <property type="evidence" value="ECO:0007669"/>
    <property type="project" value="UniProtKB-KW"/>
</dbReference>
<dbReference type="Gene3D" id="3.90.180.10">
    <property type="entry name" value="Medium-chain alcohol dehydrogenases, catalytic domain"/>
    <property type="match status" value="1"/>
</dbReference>
<comment type="similarity">
    <text evidence="2">Belongs to the zinc-containing alcohol dehydrogenase family.</text>
</comment>
<dbReference type="InterPro" id="IPR036291">
    <property type="entry name" value="NAD(P)-bd_dom_sf"/>
</dbReference>
<evidence type="ECO:0000256" key="1">
    <source>
        <dbReference type="ARBA" id="ARBA00001947"/>
    </source>
</evidence>
<comment type="caution">
    <text evidence="7">The sequence shown here is derived from an EMBL/GenBank/DDBJ whole genome shotgun (WGS) entry which is preliminary data.</text>
</comment>
<organism evidence="7 8">
    <name type="scientific">Arthrobacter cheniae</name>
    <dbReference type="NCBI Taxonomy" id="1258888"/>
    <lineage>
        <taxon>Bacteria</taxon>
        <taxon>Bacillati</taxon>
        <taxon>Actinomycetota</taxon>
        <taxon>Actinomycetes</taxon>
        <taxon>Micrococcales</taxon>
        <taxon>Micrococcaceae</taxon>
        <taxon>Arthrobacter</taxon>
    </lineage>
</organism>
<dbReference type="Gene3D" id="3.40.50.720">
    <property type="entry name" value="NAD(P)-binding Rossmann-like Domain"/>
    <property type="match status" value="1"/>
</dbReference>
<dbReference type="PANTHER" id="PTHR43350">
    <property type="entry name" value="NAD-DEPENDENT ALCOHOL DEHYDROGENASE"/>
    <property type="match status" value="1"/>
</dbReference>
<name>A0A3A5M565_9MICC</name>
<dbReference type="PANTHER" id="PTHR43350:SF19">
    <property type="entry name" value="D-GULOSIDE 3-DEHYDROGENASE"/>
    <property type="match status" value="1"/>
</dbReference>
<dbReference type="AlphaFoldDB" id="A0A3A5M565"/>